<feature type="compositionally biased region" description="Low complexity" evidence="1">
    <location>
        <begin position="37"/>
        <end position="52"/>
    </location>
</feature>
<dbReference type="AlphaFoldDB" id="A0A6P0UPD7"/>
<sequence length="340" mass="36263">MKPKMYLLVLAAFLFSCQPDSIDDPLTSDLQNITAKGGNANLKNGNQKGNNENNEENNDDQSTSGGCNTIFANGDDGNATCFIDDGFRRWGWTIGPLSSGEYSFNIYGGAGQCDIEKGTLTGTLNLSYDEASGTATVEYLMEDGFVLKETHLYIGNSPYPTSKNGKETVAPGQYPYKHNDLNDLSRDSYTVEGLSGEIYLIAHGVACEGEATDQGDDNTDDDGNGGDTPPDDGEEPVCASCQGSVDSLKLQYLGQTAAEAVIIQQSNGAVVFQQTLQPFEEFEISGSFGENIQIMIENQLNATFITDCSQVIGPGVPDGSFVIISGTSTEGGVLCIEDIF</sequence>
<evidence type="ECO:0000313" key="3">
    <source>
        <dbReference type="EMBL" id="NER14352.1"/>
    </source>
</evidence>
<gene>
    <name evidence="3" type="ORF">GWK08_12940</name>
</gene>
<evidence type="ECO:0008006" key="5">
    <source>
        <dbReference type="Google" id="ProtNLM"/>
    </source>
</evidence>
<reference evidence="3 4" key="1">
    <citation type="submission" date="2020-01" db="EMBL/GenBank/DDBJ databases">
        <title>Leptobacterium flavescens.</title>
        <authorList>
            <person name="Wang G."/>
        </authorList>
    </citation>
    <scope>NUCLEOTIDE SEQUENCE [LARGE SCALE GENOMIC DNA]</scope>
    <source>
        <strain evidence="3 4">KCTC 22160</strain>
    </source>
</reference>
<feature type="region of interest" description="Disordered" evidence="1">
    <location>
        <begin position="37"/>
        <end position="66"/>
    </location>
</feature>
<organism evidence="3 4">
    <name type="scientific">Leptobacterium flavescens</name>
    <dbReference type="NCBI Taxonomy" id="472055"/>
    <lineage>
        <taxon>Bacteria</taxon>
        <taxon>Pseudomonadati</taxon>
        <taxon>Bacteroidota</taxon>
        <taxon>Flavobacteriia</taxon>
        <taxon>Flavobacteriales</taxon>
        <taxon>Flavobacteriaceae</taxon>
        <taxon>Leptobacterium</taxon>
    </lineage>
</organism>
<evidence type="ECO:0000256" key="2">
    <source>
        <dbReference type="SAM" id="SignalP"/>
    </source>
</evidence>
<dbReference type="EMBL" id="JAABOO010000003">
    <property type="protein sequence ID" value="NER14352.1"/>
    <property type="molecule type" value="Genomic_DNA"/>
</dbReference>
<feature type="chain" id="PRO_5027012247" description="Lipoprotein" evidence="2">
    <location>
        <begin position="23"/>
        <end position="340"/>
    </location>
</feature>
<feature type="region of interest" description="Disordered" evidence="1">
    <location>
        <begin position="210"/>
        <end position="236"/>
    </location>
</feature>
<protein>
    <recommendedName>
        <fullName evidence="5">Lipoprotein</fullName>
    </recommendedName>
</protein>
<keyword evidence="4" id="KW-1185">Reference proteome</keyword>
<keyword evidence="2" id="KW-0732">Signal</keyword>
<dbReference type="Proteomes" id="UP000468581">
    <property type="component" value="Unassembled WGS sequence"/>
</dbReference>
<dbReference type="RefSeq" id="WP_163607647.1">
    <property type="nucleotide sequence ID" value="NZ_JAABOO010000003.1"/>
</dbReference>
<feature type="compositionally biased region" description="Acidic residues" evidence="1">
    <location>
        <begin position="210"/>
        <end position="235"/>
    </location>
</feature>
<name>A0A6P0UPD7_9FLAO</name>
<feature type="signal peptide" evidence="2">
    <location>
        <begin position="1"/>
        <end position="22"/>
    </location>
</feature>
<evidence type="ECO:0000256" key="1">
    <source>
        <dbReference type="SAM" id="MobiDB-lite"/>
    </source>
</evidence>
<dbReference type="PROSITE" id="PS51257">
    <property type="entry name" value="PROKAR_LIPOPROTEIN"/>
    <property type="match status" value="1"/>
</dbReference>
<proteinExistence type="predicted"/>
<evidence type="ECO:0000313" key="4">
    <source>
        <dbReference type="Proteomes" id="UP000468581"/>
    </source>
</evidence>
<comment type="caution">
    <text evidence="3">The sequence shown here is derived from an EMBL/GenBank/DDBJ whole genome shotgun (WGS) entry which is preliminary data.</text>
</comment>
<accession>A0A6P0UPD7</accession>